<dbReference type="AlphaFoldDB" id="A0A445ENP7"/>
<evidence type="ECO:0000313" key="2">
    <source>
        <dbReference type="Proteomes" id="UP000289738"/>
    </source>
</evidence>
<comment type="caution">
    <text evidence="1">The sequence shown here is derived from an EMBL/GenBank/DDBJ whole genome shotgun (WGS) entry which is preliminary data.</text>
</comment>
<keyword evidence="2" id="KW-1185">Reference proteome</keyword>
<protein>
    <submittedName>
        <fullName evidence="1">Uncharacterized protein</fullName>
    </submittedName>
</protein>
<proteinExistence type="predicted"/>
<dbReference type="EMBL" id="SDMP01000001">
    <property type="protein sequence ID" value="RYR77078.1"/>
    <property type="molecule type" value="Genomic_DNA"/>
</dbReference>
<sequence length="76" mass="8490">MNKMIEAELLCKQSGEGIESAKVTIHHHTVENMQLNNVTKSPEVTNMHMAFVGELQVEKPPSLRTLVMTAITRNTT</sequence>
<organism evidence="1 2">
    <name type="scientific">Arachis hypogaea</name>
    <name type="common">Peanut</name>
    <dbReference type="NCBI Taxonomy" id="3818"/>
    <lineage>
        <taxon>Eukaryota</taxon>
        <taxon>Viridiplantae</taxon>
        <taxon>Streptophyta</taxon>
        <taxon>Embryophyta</taxon>
        <taxon>Tracheophyta</taxon>
        <taxon>Spermatophyta</taxon>
        <taxon>Magnoliopsida</taxon>
        <taxon>eudicotyledons</taxon>
        <taxon>Gunneridae</taxon>
        <taxon>Pentapetalae</taxon>
        <taxon>rosids</taxon>
        <taxon>fabids</taxon>
        <taxon>Fabales</taxon>
        <taxon>Fabaceae</taxon>
        <taxon>Papilionoideae</taxon>
        <taxon>50 kb inversion clade</taxon>
        <taxon>dalbergioids sensu lato</taxon>
        <taxon>Dalbergieae</taxon>
        <taxon>Pterocarpus clade</taxon>
        <taxon>Arachis</taxon>
    </lineage>
</organism>
<name>A0A445ENP7_ARAHY</name>
<dbReference type="Proteomes" id="UP000289738">
    <property type="component" value="Chromosome A01"/>
</dbReference>
<reference evidence="1 2" key="1">
    <citation type="submission" date="2019-01" db="EMBL/GenBank/DDBJ databases">
        <title>Sequencing of cultivated peanut Arachis hypogaea provides insights into genome evolution and oil improvement.</title>
        <authorList>
            <person name="Chen X."/>
        </authorList>
    </citation>
    <scope>NUCLEOTIDE SEQUENCE [LARGE SCALE GENOMIC DNA]</scope>
    <source>
        <strain evidence="2">cv. Fuhuasheng</strain>
        <tissue evidence="1">Leaves</tissue>
    </source>
</reference>
<accession>A0A445ENP7</accession>
<gene>
    <name evidence="1" type="ORF">Ahy_A01g001556</name>
</gene>
<evidence type="ECO:0000313" key="1">
    <source>
        <dbReference type="EMBL" id="RYR77078.1"/>
    </source>
</evidence>